<organism evidence="2 3">
    <name type="scientific">Riccia sorocarpa</name>
    <dbReference type="NCBI Taxonomy" id="122646"/>
    <lineage>
        <taxon>Eukaryota</taxon>
        <taxon>Viridiplantae</taxon>
        <taxon>Streptophyta</taxon>
        <taxon>Embryophyta</taxon>
        <taxon>Marchantiophyta</taxon>
        <taxon>Marchantiopsida</taxon>
        <taxon>Marchantiidae</taxon>
        <taxon>Marchantiales</taxon>
        <taxon>Ricciaceae</taxon>
        <taxon>Riccia</taxon>
    </lineage>
</organism>
<evidence type="ECO:0000313" key="2">
    <source>
        <dbReference type="EMBL" id="KAL3686960.1"/>
    </source>
</evidence>
<proteinExistence type="predicted"/>
<gene>
    <name evidence="2" type="ORF">R1sor_013269</name>
</gene>
<feature type="compositionally biased region" description="Polar residues" evidence="1">
    <location>
        <begin position="55"/>
        <end position="73"/>
    </location>
</feature>
<dbReference type="AlphaFoldDB" id="A0ABD3H9M2"/>
<feature type="compositionally biased region" description="Acidic residues" evidence="1">
    <location>
        <begin position="21"/>
        <end position="35"/>
    </location>
</feature>
<dbReference type="Proteomes" id="UP001633002">
    <property type="component" value="Unassembled WGS sequence"/>
</dbReference>
<evidence type="ECO:0000313" key="3">
    <source>
        <dbReference type="Proteomes" id="UP001633002"/>
    </source>
</evidence>
<feature type="region of interest" description="Disordered" evidence="1">
    <location>
        <begin position="11"/>
        <end position="136"/>
    </location>
</feature>
<protein>
    <submittedName>
        <fullName evidence="2">Uncharacterized protein</fullName>
    </submittedName>
</protein>
<accession>A0ABD3H9M2</accession>
<keyword evidence="3" id="KW-1185">Reference proteome</keyword>
<comment type="caution">
    <text evidence="2">The sequence shown here is derived from an EMBL/GenBank/DDBJ whole genome shotgun (WGS) entry which is preliminary data.</text>
</comment>
<reference evidence="2 3" key="1">
    <citation type="submission" date="2024-09" db="EMBL/GenBank/DDBJ databases">
        <title>Chromosome-scale assembly of Riccia sorocarpa.</title>
        <authorList>
            <person name="Paukszto L."/>
        </authorList>
    </citation>
    <scope>NUCLEOTIDE SEQUENCE [LARGE SCALE GENOMIC DNA]</scope>
    <source>
        <strain evidence="2">LP-2024</strain>
        <tissue evidence="2">Aerial parts of the thallus</tissue>
    </source>
</reference>
<evidence type="ECO:0000256" key="1">
    <source>
        <dbReference type="SAM" id="MobiDB-lite"/>
    </source>
</evidence>
<name>A0ABD3H9M2_9MARC</name>
<dbReference type="EMBL" id="JBJQOH010000004">
    <property type="protein sequence ID" value="KAL3686960.1"/>
    <property type="molecule type" value="Genomic_DNA"/>
</dbReference>
<feature type="compositionally biased region" description="Low complexity" evidence="1">
    <location>
        <begin position="36"/>
        <end position="51"/>
    </location>
</feature>
<sequence>MLSNLIEMHILDEDSSSSSDIDLEMLDLLSTDDESGSLARPPRASSSTSPDRLQDLSSSTPDRVQDLTSSSPEGRQVSPDPKDIPSSSSPGRHQDRPDPTDIPSPSSPSSSPGRRKQASPTRAERQHSSESSPGDA</sequence>